<sequence>MIKERFISKFSLLLDVRNLTFGARHINLINLAQKQGCFICVSQPRWQIYLLPRRHSINLIVFKAG</sequence>
<comment type="caution">
    <text evidence="1">The sequence shown here is derived from an EMBL/GenBank/DDBJ whole genome shotgun (WGS) entry which is preliminary data.</text>
</comment>
<dbReference type="AlphaFoldDB" id="U2ENY6"/>
<name>U2ENY6_9BACT</name>
<dbReference type="Proteomes" id="UP000016620">
    <property type="component" value="Unassembled WGS sequence"/>
</dbReference>
<dbReference type="PATRIC" id="fig|1242968.3.peg.1989"/>
<reference evidence="1 2" key="1">
    <citation type="journal article" date="2013" name="BMC Genomics">
        <title>Comparative genomics of Campylobacter concisus isolates reveals genetic diversity and provides insights into disease association.</title>
        <authorList>
            <person name="Deshpande N.P."/>
            <person name="Kaakoush N.O."/>
            <person name="Wilkins M.R."/>
            <person name="Mitchell H.M."/>
        </authorList>
    </citation>
    <scope>NUCLEOTIDE SEQUENCE [LARGE SCALE GENOMIC DNA]</scope>
    <source>
        <strain evidence="1 2">UNSWCS</strain>
    </source>
</reference>
<dbReference type="RefSeq" id="WP_021088373.1">
    <property type="nucleotide sequence ID" value="NZ_ANNG01000053.1"/>
</dbReference>
<gene>
    <name evidence="1" type="ORF">UNSWCS_573</name>
</gene>
<accession>U2ENY6</accession>
<evidence type="ECO:0000313" key="2">
    <source>
        <dbReference type="Proteomes" id="UP000016620"/>
    </source>
</evidence>
<organism evidence="1 2">
    <name type="scientific">Campylobacter concisus UNSWCS</name>
    <dbReference type="NCBI Taxonomy" id="1242968"/>
    <lineage>
        <taxon>Bacteria</taxon>
        <taxon>Pseudomonadati</taxon>
        <taxon>Campylobacterota</taxon>
        <taxon>Epsilonproteobacteria</taxon>
        <taxon>Campylobacterales</taxon>
        <taxon>Campylobacteraceae</taxon>
        <taxon>Campylobacter</taxon>
    </lineage>
</organism>
<proteinExistence type="predicted"/>
<dbReference type="EMBL" id="ANNG01000053">
    <property type="protein sequence ID" value="ERJ25741.1"/>
    <property type="molecule type" value="Genomic_DNA"/>
</dbReference>
<protein>
    <submittedName>
        <fullName evidence="1">Uncharacterized protein</fullName>
    </submittedName>
</protein>
<evidence type="ECO:0000313" key="1">
    <source>
        <dbReference type="EMBL" id="ERJ25741.1"/>
    </source>
</evidence>